<evidence type="ECO:0000256" key="2">
    <source>
        <dbReference type="ARBA" id="ARBA00011738"/>
    </source>
</evidence>
<feature type="chain" id="PRO_5023971224" description="Dirigent protein" evidence="4">
    <location>
        <begin position="22"/>
        <end position="175"/>
    </location>
</feature>
<keyword evidence="3 4" id="KW-0964">Secreted</keyword>
<evidence type="ECO:0000313" key="6">
    <source>
        <dbReference type="Proteomes" id="UP000324897"/>
    </source>
</evidence>
<comment type="subcellular location">
    <subcellularLocation>
        <location evidence="4">Secreted</location>
        <location evidence="4">Extracellular space</location>
        <location evidence="4">Apoplast</location>
    </subcellularLocation>
</comment>
<comment type="caution">
    <text evidence="5">The sequence shown here is derived from an EMBL/GenBank/DDBJ whole genome shotgun (WGS) entry which is preliminary data.</text>
</comment>
<dbReference type="GO" id="GO:0009699">
    <property type="term" value="P:phenylpropanoid biosynthetic process"/>
    <property type="evidence" value="ECO:0007669"/>
    <property type="project" value="UniProtKB-ARBA"/>
</dbReference>
<gene>
    <name evidence="5" type="ORF">EJB05_28369</name>
</gene>
<comment type="function">
    <text evidence="4">Dirigent proteins impart stereoselectivity on the phenoxy radical-coupling reaction, yielding optically active lignans from two molecules of coniferyl alcohol in the biosynthesis of lignans, flavonolignans, and alkaloids and thus plays a central role in plant secondary metabolism.</text>
</comment>
<dbReference type="Gramene" id="TVU25856">
    <property type="protein sequence ID" value="TVU25856"/>
    <property type="gene ID" value="EJB05_28369"/>
</dbReference>
<proteinExistence type="inferred from homology"/>
<reference evidence="5 6" key="1">
    <citation type="journal article" date="2019" name="Sci. Rep.">
        <title>A high-quality genome of Eragrostis curvula grass provides insights into Poaceae evolution and supports new strategies to enhance forage quality.</title>
        <authorList>
            <person name="Carballo J."/>
            <person name="Santos B.A.C.M."/>
            <person name="Zappacosta D."/>
            <person name="Garbus I."/>
            <person name="Selva J.P."/>
            <person name="Gallo C.A."/>
            <person name="Diaz A."/>
            <person name="Albertini E."/>
            <person name="Caccamo M."/>
            <person name="Echenique V."/>
        </authorList>
    </citation>
    <scope>NUCLEOTIDE SEQUENCE [LARGE SCALE GENOMIC DNA]</scope>
    <source>
        <strain evidence="6">cv. Victoria</strain>
        <tissue evidence="5">Leaf</tissue>
    </source>
</reference>
<evidence type="ECO:0000256" key="4">
    <source>
        <dbReference type="RuleBase" id="RU363099"/>
    </source>
</evidence>
<evidence type="ECO:0000256" key="3">
    <source>
        <dbReference type="ARBA" id="ARBA00022525"/>
    </source>
</evidence>
<protein>
    <recommendedName>
        <fullName evidence="4">Dirigent protein</fullName>
    </recommendedName>
</protein>
<keyword evidence="4" id="KW-0052">Apoplast</keyword>
<comment type="subunit">
    <text evidence="2 4">Homodimer.</text>
</comment>
<dbReference type="OrthoDB" id="665505at2759"/>
<keyword evidence="4" id="KW-0732">Signal</keyword>
<feature type="non-terminal residue" evidence="5">
    <location>
        <position position="1"/>
    </location>
</feature>
<dbReference type="AlphaFoldDB" id="A0A5J9UQL5"/>
<comment type="similarity">
    <text evidence="1 4">Belongs to the plant dirigent protein family.</text>
</comment>
<dbReference type="InterPro" id="IPR004265">
    <property type="entry name" value="Dirigent"/>
</dbReference>
<evidence type="ECO:0000256" key="1">
    <source>
        <dbReference type="ARBA" id="ARBA00010746"/>
    </source>
</evidence>
<dbReference type="InterPro" id="IPR044859">
    <property type="entry name" value="Allene_oxi_cyc_Dirigent"/>
</dbReference>
<accession>A0A5J9UQL5</accession>
<dbReference type="Pfam" id="PF03018">
    <property type="entry name" value="Dirigent"/>
    <property type="match status" value="1"/>
</dbReference>
<evidence type="ECO:0000313" key="5">
    <source>
        <dbReference type="EMBL" id="TVU25856.1"/>
    </source>
</evidence>
<name>A0A5J9UQL5_9POAL</name>
<keyword evidence="6" id="KW-1185">Reference proteome</keyword>
<dbReference type="Proteomes" id="UP000324897">
    <property type="component" value="Chromosome 2"/>
</dbReference>
<dbReference type="EMBL" id="RWGY01000013">
    <property type="protein sequence ID" value="TVU25856.1"/>
    <property type="molecule type" value="Genomic_DNA"/>
</dbReference>
<dbReference type="GO" id="GO:0048046">
    <property type="term" value="C:apoplast"/>
    <property type="evidence" value="ECO:0007669"/>
    <property type="project" value="UniProtKB-SubCell"/>
</dbReference>
<sequence>MLLKALALIISLASLAGNGAAAKTSTHLTFYMHDTLASTPGHPATGARMTTGTTPIPADPRYRFGDMYAIDDPLTAGPDAKSPAVGRAQGFYIFASQTEIALMFCFNVVFTSGPHNGSTVAVLARNLFAAEVRELPVVGGTGAFRGVTGYGLLRTQDYNVTAYSAVLKIDMYLRH</sequence>
<feature type="signal peptide" evidence="4">
    <location>
        <begin position="1"/>
        <end position="21"/>
    </location>
</feature>
<organism evidence="5 6">
    <name type="scientific">Eragrostis curvula</name>
    <name type="common">weeping love grass</name>
    <dbReference type="NCBI Taxonomy" id="38414"/>
    <lineage>
        <taxon>Eukaryota</taxon>
        <taxon>Viridiplantae</taxon>
        <taxon>Streptophyta</taxon>
        <taxon>Embryophyta</taxon>
        <taxon>Tracheophyta</taxon>
        <taxon>Spermatophyta</taxon>
        <taxon>Magnoliopsida</taxon>
        <taxon>Liliopsida</taxon>
        <taxon>Poales</taxon>
        <taxon>Poaceae</taxon>
        <taxon>PACMAD clade</taxon>
        <taxon>Chloridoideae</taxon>
        <taxon>Eragrostideae</taxon>
        <taxon>Eragrostidinae</taxon>
        <taxon>Eragrostis</taxon>
    </lineage>
</organism>
<dbReference type="PANTHER" id="PTHR21495">
    <property type="entry name" value="NUCLEOPORIN-RELATED"/>
    <property type="match status" value="1"/>
</dbReference>
<dbReference type="Gene3D" id="2.40.480.10">
    <property type="entry name" value="Allene oxide cyclase-like"/>
    <property type="match status" value="1"/>
</dbReference>